<feature type="domain" description="CusB-like beta-barrel" evidence="3">
    <location>
        <begin position="367"/>
        <end position="444"/>
    </location>
</feature>
<evidence type="ECO:0008006" key="7">
    <source>
        <dbReference type="Google" id="ProtNLM"/>
    </source>
</evidence>
<evidence type="ECO:0000259" key="3">
    <source>
        <dbReference type="Pfam" id="PF25954"/>
    </source>
</evidence>
<dbReference type="NCBIfam" id="TIGR01730">
    <property type="entry name" value="RND_mfp"/>
    <property type="match status" value="1"/>
</dbReference>
<accession>A0A402CWP3</accession>
<dbReference type="EMBL" id="AP025739">
    <property type="protein sequence ID" value="BDI34212.1"/>
    <property type="molecule type" value="Genomic_DNA"/>
</dbReference>
<organism evidence="5 6">
    <name type="scientific">Capsulimonas corticalis</name>
    <dbReference type="NCBI Taxonomy" id="2219043"/>
    <lineage>
        <taxon>Bacteria</taxon>
        <taxon>Bacillati</taxon>
        <taxon>Armatimonadota</taxon>
        <taxon>Armatimonadia</taxon>
        <taxon>Capsulimonadales</taxon>
        <taxon>Capsulimonadaceae</taxon>
        <taxon>Capsulimonas</taxon>
    </lineage>
</organism>
<evidence type="ECO:0000313" key="6">
    <source>
        <dbReference type="Proteomes" id="UP000287394"/>
    </source>
</evidence>
<proteinExistence type="inferred from homology"/>
<dbReference type="GO" id="GO:1990281">
    <property type="term" value="C:efflux pump complex"/>
    <property type="evidence" value="ECO:0007669"/>
    <property type="project" value="TreeGrafter"/>
</dbReference>
<sequence>MKRIFTILIPVLLIAALIGWRLHANKVQAQSLTSDKGRGASSVAAAKASVQDIVNTFQTTANIESPQTVKLSPKVAGQIVMLALHEGDAVHRGQVVAKIDDTELQATVRKQIATVEQAQARLLQAQATQNTVGVGVGTQIQQMAAGVAAAQADYAQATQTYNAQVASADAAVADAQSKVGVAEAQIANAQAGVQSAQANYNNASTQLVRQTNLLQQGAIAQQDADTARTTAAVQKGNVDVAVAQLSSAKASLASAQSQLDSARHQAQITRTTGKTTIASSATKVTQAKAMLRNARANTTQPAAYRANLVALQADVASAQADLTNARAQLAQTSLISPIDGFVSARYADPGTLASPGSPILALQGLREVWATIAVPQEQIQHIIIGQNADVTVDSLPGRKLAARVIQVNPSGDPASRDFTVRLAMNNGDGALKPGMFARVSLVTQTFPHVTTVPPEAVQTDAGGSFVWVVTPDSKLQHTPVQTGASNASAVEIVQGVTPGTQVVTVSGGRLKDGQQVSVNSPTEIGGKGGKGGGKHHRAQ</sequence>
<comment type="similarity">
    <text evidence="1">Belongs to the membrane fusion protein (MFP) (TC 8.A.1) family.</text>
</comment>
<evidence type="ECO:0000313" key="5">
    <source>
        <dbReference type="EMBL" id="BDI34212.1"/>
    </source>
</evidence>
<evidence type="ECO:0000259" key="2">
    <source>
        <dbReference type="Pfam" id="PF25876"/>
    </source>
</evidence>
<dbReference type="Gene3D" id="2.40.30.170">
    <property type="match status" value="1"/>
</dbReference>
<feature type="domain" description="Multidrug resistance protein MdtA-like alpha-helical hairpin" evidence="2">
    <location>
        <begin position="186"/>
        <end position="260"/>
    </location>
</feature>
<protein>
    <recommendedName>
        <fullName evidence="7">RND efflux pump membrane fusion protein barrel-sandwich domain-containing protein</fullName>
    </recommendedName>
</protein>
<dbReference type="Gene3D" id="2.40.420.20">
    <property type="match status" value="1"/>
</dbReference>
<dbReference type="Gene3D" id="2.40.50.100">
    <property type="match status" value="1"/>
</dbReference>
<dbReference type="FunFam" id="2.40.30.170:FF:000010">
    <property type="entry name" value="Efflux RND transporter periplasmic adaptor subunit"/>
    <property type="match status" value="1"/>
</dbReference>
<dbReference type="InterPro" id="IPR058637">
    <property type="entry name" value="YknX-like_C"/>
</dbReference>
<name>A0A402CWP3_9BACT</name>
<dbReference type="Gene3D" id="1.10.287.470">
    <property type="entry name" value="Helix hairpin bin"/>
    <property type="match status" value="2"/>
</dbReference>
<evidence type="ECO:0000259" key="4">
    <source>
        <dbReference type="Pfam" id="PF25989"/>
    </source>
</evidence>
<dbReference type="AlphaFoldDB" id="A0A402CWP3"/>
<dbReference type="Pfam" id="PF25989">
    <property type="entry name" value="YknX_C"/>
    <property type="match status" value="1"/>
</dbReference>
<dbReference type="Proteomes" id="UP000287394">
    <property type="component" value="Chromosome"/>
</dbReference>
<keyword evidence="6" id="KW-1185">Reference proteome</keyword>
<dbReference type="Pfam" id="PF25876">
    <property type="entry name" value="HH_MFP_RND"/>
    <property type="match status" value="1"/>
</dbReference>
<dbReference type="InterPro" id="IPR058792">
    <property type="entry name" value="Beta-barrel_RND_2"/>
</dbReference>
<dbReference type="InterPro" id="IPR006143">
    <property type="entry name" value="RND_pump_MFP"/>
</dbReference>
<feature type="domain" description="YknX-like C-terminal permuted SH3-like" evidence="4">
    <location>
        <begin position="449"/>
        <end position="518"/>
    </location>
</feature>
<dbReference type="KEGG" id="ccot:CCAX7_62630"/>
<dbReference type="RefSeq" id="WP_119321753.1">
    <property type="nucleotide sequence ID" value="NZ_AP025739.1"/>
</dbReference>
<evidence type="ECO:0000256" key="1">
    <source>
        <dbReference type="ARBA" id="ARBA00009477"/>
    </source>
</evidence>
<dbReference type="OrthoDB" id="1633529at2"/>
<dbReference type="SUPFAM" id="SSF111369">
    <property type="entry name" value="HlyD-like secretion proteins"/>
    <property type="match status" value="2"/>
</dbReference>
<dbReference type="InterPro" id="IPR058624">
    <property type="entry name" value="MdtA-like_HH"/>
</dbReference>
<dbReference type="GO" id="GO:0015562">
    <property type="term" value="F:efflux transmembrane transporter activity"/>
    <property type="evidence" value="ECO:0007669"/>
    <property type="project" value="TreeGrafter"/>
</dbReference>
<reference evidence="5 6" key="1">
    <citation type="journal article" date="2019" name="Int. J. Syst. Evol. Microbiol.">
        <title>Capsulimonas corticalis gen. nov., sp. nov., an aerobic capsulated bacterium, of a novel bacterial order, Capsulimonadales ord. nov., of the class Armatimonadia of the phylum Armatimonadetes.</title>
        <authorList>
            <person name="Li J."/>
            <person name="Kudo C."/>
            <person name="Tonouchi A."/>
        </authorList>
    </citation>
    <scope>NUCLEOTIDE SEQUENCE [LARGE SCALE GENOMIC DNA]</scope>
    <source>
        <strain evidence="5 6">AX-7</strain>
    </source>
</reference>
<dbReference type="PANTHER" id="PTHR30469">
    <property type="entry name" value="MULTIDRUG RESISTANCE PROTEIN MDTA"/>
    <property type="match status" value="1"/>
</dbReference>
<dbReference type="Pfam" id="PF25954">
    <property type="entry name" value="Beta-barrel_RND_2"/>
    <property type="match status" value="1"/>
</dbReference>
<gene>
    <name evidence="5" type="ORF">CCAX7_62630</name>
</gene>